<evidence type="ECO:0000313" key="1">
    <source>
        <dbReference type="EMBL" id="QHU28067.1"/>
    </source>
</evidence>
<protein>
    <submittedName>
        <fullName evidence="1">Uncharacterized protein</fullName>
    </submittedName>
</protein>
<proteinExistence type="predicted"/>
<reference evidence="1" key="1">
    <citation type="journal article" date="2020" name="Nature">
        <title>Giant virus diversity and host interactions through global metagenomics.</title>
        <authorList>
            <person name="Schulz F."/>
            <person name="Roux S."/>
            <person name="Paez-Espino D."/>
            <person name="Jungbluth S."/>
            <person name="Walsh D.A."/>
            <person name="Denef V.J."/>
            <person name="McMahon K.D."/>
            <person name="Konstantinidis K.T."/>
            <person name="Eloe-Fadrosh E.A."/>
            <person name="Kyrpides N.C."/>
            <person name="Woyke T."/>
        </authorList>
    </citation>
    <scope>NUCLEOTIDE SEQUENCE</scope>
    <source>
        <strain evidence="1">GVMAG-M-3300027770-17</strain>
    </source>
</reference>
<sequence length="184" mass="21271">MVALTCDQIQVDKVYMYNNKEIRIVKKYSFEEWNEEMSFVLKDCINYYYLDNPVTQITCPFEGTEIFAVPEAQAPPPLMGLFPRMEVYNKHVPTIICSEDGKIIKVEIPDNAHTPHILSIDMGDGRMVDLPTYNRIIIDKFYNTPTKETTLEFLKISEIRGLEGSMEEQISKILEHFPDGIIVI</sequence>
<name>A0A6C0LCA1_9ZZZZ</name>
<organism evidence="1">
    <name type="scientific">viral metagenome</name>
    <dbReference type="NCBI Taxonomy" id="1070528"/>
    <lineage>
        <taxon>unclassified sequences</taxon>
        <taxon>metagenomes</taxon>
        <taxon>organismal metagenomes</taxon>
    </lineage>
</organism>
<dbReference type="AlphaFoldDB" id="A0A6C0LCA1"/>
<accession>A0A6C0LCA1</accession>
<dbReference type="EMBL" id="MN740468">
    <property type="protein sequence ID" value="QHU28067.1"/>
    <property type="molecule type" value="Genomic_DNA"/>
</dbReference>